<evidence type="ECO:0000313" key="4">
    <source>
        <dbReference type="EMBL" id="MEL1243858.1"/>
    </source>
</evidence>
<sequence length="560" mass="65089">MAFSRVSIILLHCIITLTSQKSLGASVHDSLQKKDFKYLFTMISSSKDKPAEQKIYLQAFLANAKAAKDWELIVNGYKNYADYADEDVAITYTDSMVYAAKQSRDDKLIGSAYLSKGIAYYVFKRHELALENYLTAKPYIERSADEYLKYKLIYNIAHEKYYLGKNAEAIRLFNACLHYFKDTNPRAYLNTLHSLGLVYNKAGDYGKSLDMVRQGNAAAKTLNNHSMDAYFLHLEGINEYFRENYASAIEHLKESIPEIKDNKDHGNVAVANFYIGKSLWDLKKYREGVPYLKQVDQALIDNDYIRPDLRESFELLIDFYKDKGELKKVLYYVDRLLVADSILTTTHDKLYDNIHVNYDTVELRQEKKNIEAQLSQEMTYRKLLIFGSVCLAIIIIVLTIALYRHRRRNRIFRELMENKKPTGKPVSDAPKELLIPQEKADKILSRLEKWRQSMRYLDPNITRASMAVYLETNVHYVSDVILHYYGKSFTEYINDLKIDYIIDQLKTDKHKRMFTHEALAKEAGFGTTQSFVIAFKARTGISPNFFSAKIRKEMNEKEIQ</sequence>
<dbReference type="SMART" id="SM00342">
    <property type="entry name" value="HTH_ARAC"/>
    <property type="match status" value="1"/>
</dbReference>
<evidence type="ECO:0000313" key="5">
    <source>
        <dbReference type="Proteomes" id="UP001464555"/>
    </source>
</evidence>
<gene>
    <name evidence="4" type="ORF">AAEO56_06250</name>
</gene>
<dbReference type="SUPFAM" id="SSF48452">
    <property type="entry name" value="TPR-like"/>
    <property type="match status" value="1"/>
</dbReference>
<dbReference type="Gene3D" id="1.10.10.60">
    <property type="entry name" value="Homeodomain-like"/>
    <property type="match status" value="1"/>
</dbReference>
<keyword evidence="1" id="KW-0238">DNA-binding</keyword>
<dbReference type="PANTHER" id="PTHR43280:SF34">
    <property type="entry name" value="ARAC-FAMILY TRANSCRIPTIONAL REGULATOR"/>
    <property type="match status" value="1"/>
</dbReference>
<dbReference type="Proteomes" id="UP001464555">
    <property type="component" value="Unassembled WGS sequence"/>
</dbReference>
<dbReference type="EMBL" id="JBBYHR010000003">
    <property type="protein sequence ID" value="MEL1243858.1"/>
    <property type="molecule type" value="Genomic_DNA"/>
</dbReference>
<evidence type="ECO:0000259" key="3">
    <source>
        <dbReference type="PROSITE" id="PS01124"/>
    </source>
</evidence>
<protein>
    <submittedName>
        <fullName evidence="4">AraC family transcriptional regulator</fullName>
    </submittedName>
</protein>
<dbReference type="PROSITE" id="PS01124">
    <property type="entry name" value="HTH_ARAC_FAMILY_2"/>
    <property type="match status" value="1"/>
</dbReference>
<name>A0ABU9HUN2_9FLAO</name>
<keyword evidence="2" id="KW-0472">Membrane</keyword>
<dbReference type="Gene3D" id="1.25.40.10">
    <property type="entry name" value="Tetratricopeptide repeat domain"/>
    <property type="match status" value="2"/>
</dbReference>
<feature type="transmembrane region" description="Helical" evidence="2">
    <location>
        <begin position="383"/>
        <end position="403"/>
    </location>
</feature>
<keyword evidence="2" id="KW-1133">Transmembrane helix</keyword>
<dbReference type="RefSeq" id="WP_341696176.1">
    <property type="nucleotide sequence ID" value="NZ_JBBYHR010000003.1"/>
</dbReference>
<evidence type="ECO:0000256" key="1">
    <source>
        <dbReference type="ARBA" id="ARBA00023125"/>
    </source>
</evidence>
<evidence type="ECO:0000256" key="2">
    <source>
        <dbReference type="SAM" id="Phobius"/>
    </source>
</evidence>
<dbReference type="InterPro" id="IPR018060">
    <property type="entry name" value="HTH_AraC"/>
</dbReference>
<organism evidence="4 5">
    <name type="scientific">Flavobacterium arundinis</name>
    <dbReference type="NCBI Taxonomy" id="3139143"/>
    <lineage>
        <taxon>Bacteria</taxon>
        <taxon>Pseudomonadati</taxon>
        <taxon>Bacteroidota</taxon>
        <taxon>Flavobacteriia</taxon>
        <taxon>Flavobacteriales</taxon>
        <taxon>Flavobacteriaceae</taxon>
        <taxon>Flavobacterium</taxon>
    </lineage>
</organism>
<reference evidence="4 5" key="1">
    <citation type="submission" date="2024-04" db="EMBL/GenBank/DDBJ databases">
        <title>Flavobacterium sp. DGU11 16S ribosomal RNA gene Genome sequencing and assembly.</title>
        <authorList>
            <person name="Park S."/>
        </authorList>
    </citation>
    <scope>NUCLEOTIDE SEQUENCE [LARGE SCALE GENOMIC DNA]</scope>
    <source>
        <strain evidence="4 5">DGU11</strain>
    </source>
</reference>
<feature type="domain" description="HTH araC/xylS-type" evidence="3">
    <location>
        <begin position="441"/>
        <end position="549"/>
    </location>
</feature>
<proteinExistence type="predicted"/>
<keyword evidence="5" id="KW-1185">Reference proteome</keyword>
<dbReference type="PANTHER" id="PTHR43280">
    <property type="entry name" value="ARAC-FAMILY TRANSCRIPTIONAL REGULATOR"/>
    <property type="match status" value="1"/>
</dbReference>
<dbReference type="InterPro" id="IPR019734">
    <property type="entry name" value="TPR_rpt"/>
</dbReference>
<dbReference type="SMART" id="SM00028">
    <property type="entry name" value="TPR"/>
    <property type="match status" value="4"/>
</dbReference>
<keyword evidence="2" id="KW-0812">Transmembrane</keyword>
<comment type="caution">
    <text evidence="4">The sequence shown here is derived from an EMBL/GenBank/DDBJ whole genome shotgun (WGS) entry which is preliminary data.</text>
</comment>
<dbReference type="InterPro" id="IPR011990">
    <property type="entry name" value="TPR-like_helical_dom_sf"/>
</dbReference>
<accession>A0ABU9HUN2</accession>